<organism evidence="1 2">
    <name type="scientific">Alicyclobacillus fastidiosus</name>
    <dbReference type="NCBI Taxonomy" id="392011"/>
    <lineage>
        <taxon>Bacteria</taxon>
        <taxon>Bacillati</taxon>
        <taxon>Bacillota</taxon>
        <taxon>Bacilli</taxon>
        <taxon>Bacillales</taxon>
        <taxon>Alicyclobacillaceae</taxon>
        <taxon>Alicyclobacillus</taxon>
    </lineage>
</organism>
<name>A0ABY6ZKY0_9BACL</name>
<gene>
    <name evidence="1" type="ORF">NZD89_09415</name>
</gene>
<evidence type="ECO:0000313" key="1">
    <source>
        <dbReference type="EMBL" id="WAH43575.1"/>
    </source>
</evidence>
<sequence length="282" mass="31599">MGFETRVLVDQCINDMCLQAPRSRFYPTAIQKRVQLPLEDVFVRLVTLSQENVLVLRWELRCPCYDCVETVETFDKIPDTLGYDTECAFGHEFKVDFNVIFPVLRINPDYQKYMASQLKKNKTDKAPKPTVTTVGKDVSLEELLQIPAVAKVLVPFLSPGIQTQYIVQGDMTMNNNNRTISGSFNGNGFQGNINQGDNVTQIGTWGAEQQSQFDELLAAITNHKDLKQDEKEEAIDTLNHLKESKAKGTLKEAKLKAMWELLPAVVKGLTVAGEVFATLHGA</sequence>
<evidence type="ECO:0000313" key="2">
    <source>
        <dbReference type="Proteomes" id="UP001164761"/>
    </source>
</evidence>
<reference evidence="1" key="1">
    <citation type="submission" date="2022-08" db="EMBL/GenBank/DDBJ databases">
        <title>Alicyclobacillus fastidiosus DSM 17978, complete genome.</title>
        <authorList>
            <person name="Wang Q."/>
            <person name="Cai R."/>
            <person name="Wang Z."/>
        </authorList>
    </citation>
    <scope>NUCLEOTIDE SEQUENCE</scope>
    <source>
        <strain evidence="1">DSM 17978</strain>
    </source>
</reference>
<accession>A0ABY6ZKY0</accession>
<dbReference type="Proteomes" id="UP001164761">
    <property type="component" value="Chromosome"/>
</dbReference>
<protein>
    <submittedName>
        <fullName evidence="1">Uncharacterized protein</fullName>
    </submittedName>
</protein>
<dbReference type="RefSeq" id="WP_268007455.1">
    <property type="nucleotide sequence ID" value="NZ_BSUT01000001.1"/>
</dbReference>
<proteinExistence type="predicted"/>
<dbReference type="EMBL" id="CP104067">
    <property type="protein sequence ID" value="WAH43575.1"/>
    <property type="molecule type" value="Genomic_DNA"/>
</dbReference>
<keyword evidence="2" id="KW-1185">Reference proteome</keyword>